<proteinExistence type="predicted"/>
<gene>
    <name evidence="1" type="primary">RvY_18524-1</name>
    <name evidence="1" type="synonym">RvY_18524.1</name>
    <name evidence="1" type="ORF">RvY_18524</name>
</gene>
<reference evidence="1 2" key="1">
    <citation type="journal article" date="2016" name="Nat. Commun.">
        <title>Extremotolerant tardigrade genome and improved radiotolerance of human cultured cells by tardigrade-unique protein.</title>
        <authorList>
            <person name="Hashimoto T."/>
            <person name="Horikawa D.D."/>
            <person name="Saito Y."/>
            <person name="Kuwahara H."/>
            <person name="Kozuka-Hata H."/>
            <person name="Shin-I T."/>
            <person name="Minakuchi Y."/>
            <person name="Ohishi K."/>
            <person name="Motoyama A."/>
            <person name="Aizu T."/>
            <person name="Enomoto A."/>
            <person name="Kondo K."/>
            <person name="Tanaka S."/>
            <person name="Hara Y."/>
            <person name="Koshikawa S."/>
            <person name="Sagara H."/>
            <person name="Miura T."/>
            <person name="Yokobori S."/>
            <person name="Miyagawa K."/>
            <person name="Suzuki Y."/>
            <person name="Kubo T."/>
            <person name="Oyama M."/>
            <person name="Kohara Y."/>
            <person name="Fujiyama A."/>
            <person name="Arakawa K."/>
            <person name="Katayama T."/>
            <person name="Toyoda A."/>
            <person name="Kunieda T."/>
        </authorList>
    </citation>
    <scope>NUCLEOTIDE SEQUENCE [LARGE SCALE GENOMIC DNA]</scope>
    <source>
        <strain evidence="1 2">YOKOZUNA-1</strain>
    </source>
</reference>
<protein>
    <submittedName>
        <fullName evidence="1">Uncharacterized protein</fullName>
    </submittedName>
</protein>
<dbReference type="AlphaFoldDB" id="A0A1D1W9B5"/>
<name>A0A1D1W9B5_RAMVA</name>
<dbReference type="EMBL" id="BDGG01000019">
    <property type="protein sequence ID" value="GAV08898.1"/>
    <property type="molecule type" value="Genomic_DNA"/>
</dbReference>
<evidence type="ECO:0000313" key="1">
    <source>
        <dbReference type="EMBL" id="GAV08898.1"/>
    </source>
</evidence>
<accession>A0A1D1W9B5</accession>
<keyword evidence="2" id="KW-1185">Reference proteome</keyword>
<dbReference type="Proteomes" id="UP000186922">
    <property type="component" value="Unassembled WGS sequence"/>
</dbReference>
<evidence type="ECO:0000313" key="2">
    <source>
        <dbReference type="Proteomes" id="UP000186922"/>
    </source>
</evidence>
<sequence>MDGQLGHLVLASKDLGIFFTRTRFLSEASDGSVAVRLERGSTPNRRLICNSLTSSR</sequence>
<comment type="caution">
    <text evidence="1">The sequence shown here is derived from an EMBL/GenBank/DDBJ whole genome shotgun (WGS) entry which is preliminary data.</text>
</comment>
<organism evidence="1 2">
    <name type="scientific">Ramazzottius varieornatus</name>
    <name type="common">Water bear</name>
    <name type="synonym">Tardigrade</name>
    <dbReference type="NCBI Taxonomy" id="947166"/>
    <lineage>
        <taxon>Eukaryota</taxon>
        <taxon>Metazoa</taxon>
        <taxon>Ecdysozoa</taxon>
        <taxon>Tardigrada</taxon>
        <taxon>Eutardigrada</taxon>
        <taxon>Parachela</taxon>
        <taxon>Hypsibioidea</taxon>
        <taxon>Ramazzottiidae</taxon>
        <taxon>Ramazzottius</taxon>
    </lineage>
</organism>